<feature type="transmembrane region" description="Helical" evidence="1">
    <location>
        <begin position="100"/>
        <end position="122"/>
    </location>
</feature>
<gene>
    <name evidence="2" type="ORF">ACFS6H_04065</name>
</gene>
<protein>
    <submittedName>
        <fullName evidence="2">DUF5367 family protein</fullName>
    </submittedName>
</protein>
<accession>A0ABW6A3N3</accession>
<name>A0ABW6A3N3_9BACT</name>
<evidence type="ECO:0000313" key="3">
    <source>
        <dbReference type="Proteomes" id="UP001597511"/>
    </source>
</evidence>
<dbReference type="InterPro" id="IPR020509">
    <property type="entry name" value="Uncharacterised_YnzE"/>
</dbReference>
<comment type="caution">
    <text evidence="2">The sequence shown here is derived from an EMBL/GenBank/DDBJ whole genome shotgun (WGS) entry which is preliminary data.</text>
</comment>
<feature type="transmembrane region" description="Helical" evidence="1">
    <location>
        <begin position="7"/>
        <end position="27"/>
    </location>
</feature>
<keyword evidence="1" id="KW-0812">Transmembrane</keyword>
<dbReference type="EMBL" id="JBHUOZ010000001">
    <property type="protein sequence ID" value="MFD2918873.1"/>
    <property type="molecule type" value="Genomic_DNA"/>
</dbReference>
<reference evidence="3" key="1">
    <citation type="journal article" date="2019" name="Int. J. Syst. Evol. Microbiol.">
        <title>The Global Catalogue of Microorganisms (GCM) 10K type strain sequencing project: providing services to taxonomists for standard genome sequencing and annotation.</title>
        <authorList>
            <consortium name="The Broad Institute Genomics Platform"/>
            <consortium name="The Broad Institute Genome Sequencing Center for Infectious Disease"/>
            <person name="Wu L."/>
            <person name="Ma J."/>
        </authorList>
    </citation>
    <scope>NUCLEOTIDE SEQUENCE [LARGE SCALE GENOMIC DNA]</scope>
    <source>
        <strain evidence="3">KCTC 23299</strain>
    </source>
</reference>
<dbReference type="RefSeq" id="WP_386095480.1">
    <property type="nucleotide sequence ID" value="NZ_JBHUOZ010000001.1"/>
</dbReference>
<proteinExistence type="predicted"/>
<feature type="transmembrane region" description="Helical" evidence="1">
    <location>
        <begin position="39"/>
        <end position="57"/>
    </location>
</feature>
<organism evidence="2 3">
    <name type="scientific">Terrimonas rubra</name>
    <dbReference type="NCBI Taxonomy" id="1035890"/>
    <lineage>
        <taxon>Bacteria</taxon>
        <taxon>Pseudomonadati</taxon>
        <taxon>Bacteroidota</taxon>
        <taxon>Chitinophagia</taxon>
        <taxon>Chitinophagales</taxon>
        <taxon>Chitinophagaceae</taxon>
        <taxon>Terrimonas</taxon>
    </lineage>
</organism>
<dbReference type="Pfam" id="PF17329">
    <property type="entry name" value="DUF5367"/>
    <property type="match status" value="1"/>
</dbReference>
<sequence length="127" mass="14188">MNTIRAISTGALIWLLVFSTFIILSYVPAIKDSLSQQTLIVAIFIIPFALLGASVFYKNGNRINGVISGTIMSLTAIILDTLITVPLVEIPKGGSYESFFTFPLFWLLVAVNMATIYFYWMLKIRRS</sequence>
<feature type="transmembrane region" description="Helical" evidence="1">
    <location>
        <begin position="69"/>
        <end position="88"/>
    </location>
</feature>
<dbReference type="Proteomes" id="UP001597511">
    <property type="component" value="Unassembled WGS sequence"/>
</dbReference>
<keyword evidence="1" id="KW-0472">Membrane</keyword>
<evidence type="ECO:0000313" key="2">
    <source>
        <dbReference type="EMBL" id="MFD2918873.1"/>
    </source>
</evidence>
<keyword evidence="3" id="KW-1185">Reference proteome</keyword>
<keyword evidence="1" id="KW-1133">Transmembrane helix</keyword>
<evidence type="ECO:0000256" key="1">
    <source>
        <dbReference type="SAM" id="Phobius"/>
    </source>
</evidence>